<evidence type="ECO:0000259" key="2">
    <source>
        <dbReference type="PROSITE" id="PS50878"/>
    </source>
</evidence>
<dbReference type="GO" id="GO:0003824">
    <property type="term" value="F:catalytic activity"/>
    <property type="evidence" value="ECO:0007669"/>
    <property type="project" value="InterPro"/>
</dbReference>
<evidence type="ECO:0000313" key="3">
    <source>
        <dbReference type="EMBL" id="JAA61427.1"/>
    </source>
</evidence>
<proteinExistence type="evidence at transcript level"/>
<dbReference type="InterPro" id="IPR043502">
    <property type="entry name" value="DNA/RNA_pol_sf"/>
</dbReference>
<dbReference type="Gene3D" id="3.30.420.10">
    <property type="entry name" value="Ribonuclease H-like superfamily/Ribonuclease H"/>
    <property type="match status" value="1"/>
</dbReference>
<feature type="non-terminal residue" evidence="3">
    <location>
        <position position="1039"/>
    </location>
</feature>
<dbReference type="InterPro" id="IPR036397">
    <property type="entry name" value="RNaseH_sf"/>
</dbReference>
<accession>L7MC56</accession>
<reference evidence="3" key="2">
    <citation type="journal article" date="2015" name="J. Proteomics">
        <title>Sexual differences in the sialomes of the zebra tick, Rhipicephalus pulchellus.</title>
        <authorList>
            <person name="Tan A.W."/>
            <person name="Francischetti I.M."/>
            <person name="Slovak M."/>
            <person name="Kini R.M."/>
            <person name="Ribeiro J.M."/>
        </authorList>
    </citation>
    <scope>NUCLEOTIDE SEQUENCE</scope>
    <source>
        <tissue evidence="3">Salivary gland</tissue>
    </source>
</reference>
<dbReference type="GO" id="GO:0071897">
    <property type="term" value="P:DNA biosynthetic process"/>
    <property type="evidence" value="ECO:0007669"/>
    <property type="project" value="UniProtKB-ARBA"/>
</dbReference>
<feature type="domain" description="Reverse transcriptase" evidence="2">
    <location>
        <begin position="459"/>
        <end position="725"/>
    </location>
</feature>
<dbReference type="InterPro" id="IPR000477">
    <property type="entry name" value="RT_dom"/>
</dbReference>
<reference evidence="3" key="1">
    <citation type="submission" date="2012-11" db="EMBL/GenBank/DDBJ databases">
        <authorList>
            <person name="Lucero-Rivera Y.E."/>
            <person name="Tovar-Ramirez D."/>
        </authorList>
    </citation>
    <scope>NUCLEOTIDE SEQUENCE</scope>
    <source>
        <tissue evidence="3">Salivary gland</tissue>
    </source>
</reference>
<dbReference type="GO" id="GO:0003676">
    <property type="term" value="F:nucleic acid binding"/>
    <property type="evidence" value="ECO:0007669"/>
    <property type="project" value="InterPro"/>
</dbReference>
<dbReference type="PANTHER" id="PTHR36688">
    <property type="entry name" value="ENDO/EXONUCLEASE/PHOSPHATASE DOMAIN-CONTAINING PROTEIN"/>
    <property type="match status" value="1"/>
</dbReference>
<name>L7MC56_RHIPC</name>
<dbReference type="InterPro" id="IPR036691">
    <property type="entry name" value="Endo/exonu/phosph_ase_sf"/>
</dbReference>
<dbReference type="EMBL" id="GACK01003607">
    <property type="protein sequence ID" value="JAA61427.1"/>
    <property type="molecule type" value="mRNA"/>
</dbReference>
<dbReference type="InterPro" id="IPR012337">
    <property type="entry name" value="RNaseH-like_sf"/>
</dbReference>
<organism evidence="3">
    <name type="scientific">Rhipicephalus pulchellus</name>
    <name type="common">Yellow backed tick</name>
    <name type="synonym">Dermacentor pulchellus</name>
    <dbReference type="NCBI Taxonomy" id="72859"/>
    <lineage>
        <taxon>Eukaryota</taxon>
        <taxon>Metazoa</taxon>
        <taxon>Ecdysozoa</taxon>
        <taxon>Arthropoda</taxon>
        <taxon>Chelicerata</taxon>
        <taxon>Arachnida</taxon>
        <taxon>Acari</taxon>
        <taxon>Parasitiformes</taxon>
        <taxon>Ixodida</taxon>
        <taxon>Ixodoidea</taxon>
        <taxon>Ixodidae</taxon>
        <taxon>Rhipicephalinae</taxon>
        <taxon>Rhipicephalus</taxon>
        <taxon>Rhipicephalus</taxon>
    </lineage>
</organism>
<dbReference type="Pfam" id="PF14529">
    <property type="entry name" value="Exo_endo_phos_2"/>
    <property type="match status" value="1"/>
</dbReference>
<dbReference type="InterPro" id="IPR052560">
    <property type="entry name" value="RdDP_mobile_element"/>
</dbReference>
<dbReference type="Gene3D" id="3.60.10.10">
    <property type="entry name" value="Endonuclease/exonuclease/phosphatase"/>
    <property type="match status" value="1"/>
</dbReference>
<dbReference type="SUPFAM" id="SSF53098">
    <property type="entry name" value="Ribonuclease H-like"/>
    <property type="match status" value="1"/>
</dbReference>
<keyword evidence="1" id="KW-0175">Coiled coil</keyword>
<feature type="non-terminal residue" evidence="3">
    <location>
        <position position="1"/>
    </location>
</feature>
<sequence length="1039" mass="117824">TRDKQTTLKIWQWNCRSIKSKRQSLLQLTIQENPDILALQETQSDTIKIRGYETYIAEGRTRTAILIQKLLVAQQHPIDNPIEHTFVEILPAKKTDQSLFILNIYSPPRESLTSFDGLLREVKKYSKGHKLVVVGDFNAYHTAWGYHKTDKKGTNVHDTAQHHQLTLWTDPHTPTRIGNSVSRDTNPDLTFTAGISQVEWTRLEETLGSDHHLVQTEITYKRAPLKIGKAKITDWTAFRKDELTQSIEDLEEWTKLTTEKAQKYTKEIQLTVEKPAADPHLLHLWEARRSLIRRWKKQKRNRVLKKRIAELTRQADKYADELARQNWNQMCDNLQGTLSTRKTWNILKSLLSTTESKTNSRKNLTKLIRNYGGSEGEILQELRKKLTGGTQAAATPALDLEYTGKRNDELDRPFTLEEMQAALAKLTRNTTPGKDRINNKMLRNLGKNEEDYLLKAINDSWESGTVPAIWKHAEIVMIPKPNKPLGIENMRPISLTSCAGKLYEHMVLNRLTLYLEESQYLPDTMYGFRHHLSAQDILLQLKEDVIDHLGKHSKSAILALDVKGAFDNVCHRAVLGNLQETHCGERTYRYVQNFLTGRTATVRLGTLKSDQFEMANKGTPQGSVISPLLFNIAMMKLPTILKEIEGIRHALYADDLTIWTTGGSPGTQQDALQEAVDRTENYLNACGLTCAPEKSELLLLKARTRGRPPTGEIPEPKLWLNGVEIPKVDSLRVLGLHIHKDGSGAATLPKLQETVTQVAHLVRRVSNKRHGLKEQDTIKMIQALIMSRITYGTPYLDLKNAEIEKLNTLIRKAIKTAIGISERASTQRLLRLGLHNTWEELVEAHKVNQLERLRLTETGRATLRRLGYSEAMQQCDEKRIIPATIRQYISVARIPRNMHPTYHLERRKCRIRKLRQDYGRNPDTRYTDAAKYPGIPAHAVSVVDCEGKERTAASILSAEIDTAEETAIALAITTCAETAIILTDSQAACRNFQKGRISRQAFEVLAAAAKKNLPETYIVWTPGHESLMGNEAADASARA</sequence>
<dbReference type="SUPFAM" id="SSF56219">
    <property type="entry name" value="DNase I-like"/>
    <property type="match status" value="1"/>
</dbReference>
<dbReference type="CDD" id="cd01650">
    <property type="entry name" value="RT_nLTR_like"/>
    <property type="match status" value="1"/>
</dbReference>
<dbReference type="GO" id="GO:0042575">
    <property type="term" value="C:DNA polymerase complex"/>
    <property type="evidence" value="ECO:0007669"/>
    <property type="project" value="UniProtKB-ARBA"/>
</dbReference>
<protein>
    <submittedName>
        <fullName evidence="3">Putative tick transposon</fullName>
    </submittedName>
</protein>
<dbReference type="PANTHER" id="PTHR36688:SF2">
    <property type="entry name" value="ENDONUCLEASE_EXONUCLEASE_PHOSPHATASE DOMAIN-CONTAINING PROTEIN"/>
    <property type="match status" value="1"/>
</dbReference>
<dbReference type="Pfam" id="PF00078">
    <property type="entry name" value="RVT_1"/>
    <property type="match status" value="1"/>
</dbReference>
<feature type="coiled-coil region" evidence="1">
    <location>
        <begin position="301"/>
        <end position="328"/>
    </location>
</feature>
<dbReference type="InterPro" id="IPR005135">
    <property type="entry name" value="Endo/exonuclease/phosphatase"/>
</dbReference>
<dbReference type="SUPFAM" id="SSF56672">
    <property type="entry name" value="DNA/RNA polymerases"/>
    <property type="match status" value="1"/>
</dbReference>
<evidence type="ECO:0000256" key="1">
    <source>
        <dbReference type="SAM" id="Coils"/>
    </source>
</evidence>
<dbReference type="AlphaFoldDB" id="L7MC56"/>
<dbReference type="PROSITE" id="PS50878">
    <property type="entry name" value="RT_POL"/>
    <property type="match status" value="1"/>
</dbReference>